<evidence type="ECO:0000256" key="1">
    <source>
        <dbReference type="SAM" id="Phobius"/>
    </source>
</evidence>
<dbReference type="RefSeq" id="WP_201634940.1">
    <property type="nucleotide sequence ID" value="NZ_JAEQNB010000003.1"/>
</dbReference>
<feature type="domain" description="HD-GYP" evidence="3">
    <location>
        <begin position="217"/>
        <end position="421"/>
    </location>
</feature>
<dbReference type="PANTHER" id="PTHR43155">
    <property type="entry name" value="CYCLIC DI-GMP PHOSPHODIESTERASE PA4108-RELATED"/>
    <property type="match status" value="1"/>
</dbReference>
<keyword evidence="5" id="KW-1185">Reference proteome</keyword>
<feature type="domain" description="HD" evidence="2">
    <location>
        <begin position="239"/>
        <end position="370"/>
    </location>
</feature>
<feature type="transmembrane region" description="Helical" evidence="1">
    <location>
        <begin position="143"/>
        <end position="161"/>
    </location>
</feature>
<accession>A0ABS1JA73</accession>
<dbReference type="PANTHER" id="PTHR43155:SF2">
    <property type="entry name" value="CYCLIC DI-GMP PHOSPHODIESTERASE PA4108"/>
    <property type="match status" value="1"/>
</dbReference>
<keyword evidence="1" id="KW-0472">Membrane</keyword>
<dbReference type="EMBL" id="JAEQNB010000003">
    <property type="protein sequence ID" value="MBL0387187.1"/>
    <property type="molecule type" value="Genomic_DNA"/>
</dbReference>
<dbReference type="InterPro" id="IPR037522">
    <property type="entry name" value="HD_GYP_dom"/>
</dbReference>
<evidence type="ECO:0000259" key="3">
    <source>
        <dbReference type="PROSITE" id="PS51832"/>
    </source>
</evidence>
<dbReference type="NCBIfam" id="TIGR00277">
    <property type="entry name" value="HDIG"/>
    <property type="match status" value="1"/>
</dbReference>
<evidence type="ECO:0000313" key="5">
    <source>
        <dbReference type="Proteomes" id="UP000602284"/>
    </source>
</evidence>
<dbReference type="SUPFAM" id="SSF109604">
    <property type="entry name" value="HD-domain/PDEase-like"/>
    <property type="match status" value="1"/>
</dbReference>
<sequence>MMYLSFFTFAILSVFAHQQYFVIPVGNQSRFREDGHVLLFAASMWVGGSVMLAFTAACYIAVYSFQRLRYKWPYKPLNLLLVFSQAITVQLVLSSFERWLPAQKPLALFVMMFATVLTTQLVTLFVSSLLFQISLRTGGWKRALLKFTLMDSIYLTLYVIATAYADVVEDTPWLRICAQTVIVVSIIGLYYWRTVGIKQDRTVEMQVRKLQDLNARMTVANQQVLLAFASSLEKRDPYTAGHSERVAQYAVEIAGELGLTDDDLKVIHLGGLLHDIGKIGIPDHVLNKPDRLTAEEYDIMKQHPVIGEELLRRVYTTSELLDEDRRERMLEIVLSHHERPDGKGYPQGLVDEQIPLYAKITAVADAYDAMTSNRAYRNAMSQEQATRILLSGRETQFWAPAVDAFVRVLERRQFTAESDVMREVSSALDQPAS</sequence>
<comment type="caution">
    <text evidence="4">The sequence shown here is derived from an EMBL/GenBank/DDBJ whole genome shotgun (WGS) entry which is preliminary data.</text>
</comment>
<dbReference type="Proteomes" id="UP000602284">
    <property type="component" value="Unassembled WGS sequence"/>
</dbReference>
<reference evidence="4 5" key="1">
    <citation type="submission" date="2021-01" db="EMBL/GenBank/DDBJ databases">
        <title>Tumebacillus sp. strain ITR2 16S ribosomal RNA gene Genome sequencing and assembly.</title>
        <authorList>
            <person name="Kang M."/>
        </authorList>
    </citation>
    <scope>NUCLEOTIDE SEQUENCE [LARGE SCALE GENOMIC DNA]</scope>
    <source>
        <strain evidence="4 5">ITR2</strain>
    </source>
</reference>
<keyword evidence="1" id="KW-0812">Transmembrane</keyword>
<gene>
    <name evidence="4" type="ORF">JJB07_11055</name>
</gene>
<dbReference type="SMART" id="SM00471">
    <property type="entry name" value="HDc"/>
    <property type="match status" value="1"/>
</dbReference>
<keyword evidence="1" id="KW-1133">Transmembrane helix</keyword>
<organism evidence="4 5">
    <name type="scientific">Tumebacillus amylolyticus</name>
    <dbReference type="NCBI Taxonomy" id="2801339"/>
    <lineage>
        <taxon>Bacteria</taxon>
        <taxon>Bacillati</taxon>
        <taxon>Bacillota</taxon>
        <taxon>Bacilli</taxon>
        <taxon>Bacillales</taxon>
        <taxon>Alicyclobacillaceae</taxon>
        <taxon>Tumebacillus</taxon>
    </lineage>
</organism>
<dbReference type="Pfam" id="PF13487">
    <property type="entry name" value="HD_5"/>
    <property type="match status" value="1"/>
</dbReference>
<dbReference type="Gene3D" id="1.10.3210.10">
    <property type="entry name" value="Hypothetical protein af1432"/>
    <property type="match status" value="1"/>
</dbReference>
<name>A0ABS1JA73_9BACL</name>
<dbReference type="PROSITE" id="PS51831">
    <property type="entry name" value="HD"/>
    <property type="match status" value="1"/>
</dbReference>
<feature type="transmembrane region" description="Helical" evidence="1">
    <location>
        <begin position="77"/>
        <end position="96"/>
    </location>
</feature>
<evidence type="ECO:0000313" key="4">
    <source>
        <dbReference type="EMBL" id="MBL0387187.1"/>
    </source>
</evidence>
<proteinExistence type="predicted"/>
<dbReference type="PROSITE" id="PS51832">
    <property type="entry name" value="HD_GYP"/>
    <property type="match status" value="1"/>
</dbReference>
<dbReference type="InterPro" id="IPR006674">
    <property type="entry name" value="HD_domain"/>
</dbReference>
<feature type="transmembrane region" description="Helical" evidence="1">
    <location>
        <begin position="173"/>
        <end position="192"/>
    </location>
</feature>
<dbReference type="CDD" id="cd00077">
    <property type="entry name" value="HDc"/>
    <property type="match status" value="1"/>
</dbReference>
<dbReference type="InterPro" id="IPR006675">
    <property type="entry name" value="HDIG_dom"/>
</dbReference>
<protein>
    <submittedName>
        <fullName evidence="4">HD-GYP domain-containing protein</fullName>
    </submittedName>
</protein>
<dbReference type="InterPro" id="IPR003607">
    <property type="entry name" value="HD/PDEase_dom"/>
</dbReference>
<evidence type="ECO:0000259" key="2">
    <source>
        <dbReference type="PROSITE" id="PS51831"/>
    </source>
</evidence>
<feature type="transmembrane region" description="Helical" evidence="1">
    <location>
        <begin position="40"/>
        <end position="65"/>
    </location>
</feature>
<feature type="transmembrane region" description="Helical" evidence="1">
    <location>
        <begin position="108"/>
        <end position="131"/>
    </location>
</feature>